<accession>A0A8H5F3L5</accession>
<dbReference type="AlphaFoldDB" id="A0A8H5F3L5"/>
<feature type="region of interest" description="Disordered" evidence="1">
    <location>
        <begin position="63"/>
        <end position="186"/>
    </location>
</feature>
<protein>
    <submittedName>
        <fullName evidence="2">Uncharacterized protein</fullName>
    </submittedName>
</protein>
<feature type="region of interest" description="Disordered" evidence="1">
    <location>
        <begin position="333"/>
        <end position="382"/>
    </location>
</feature>
<feature type="compositionally biased region" description="Gly residues" evidence="1">
    <location>
        <begin position="67"/>
        <end position="78"/>
    </location>
</feature>
<proteinExistence type="predicted"/>
<feature type="region of interest" description="Disordered" evidence="1">
    <location>
        <begin position="564"/>
        <end position="595"/>
    </location>
</feature>
<feature type="compositionally biased region" description="Low complexity" evidence="1">
    <location>
        <begin position="159"/>
        <end position="174"/>
    </location>
</feature>
<comment type="caution">
    <text evidence="2">The sequence shown here is derived from an EMBL/GenBank/DDBJ whole genome shotgun (WGS) entry which is preliminary data.</text>
</comment>
<dbReference type="EMBL" id="JAACJJ010000028">
    <property type="protein sequence ID" value="KAF5322469.1"/>
    <property type="molecule type" value="Genomic_DNA"/>
</dbReference>
<feature type="compositionally biased region" description="Basic and acidic residues" evidence="1">
    <location>
        <begin position="663"/>
        <end position="686"/>
    </location>
</feature>
<evidence type="ECO:0000313" key="3">
    <source>
        <dbReference type="Proteomes" id="UP000567179"/>
    </source>
</evidence>
<feature type="region of interest" description="Disordered" evidence="1">
    <location>
        <begin position="528"/>
        <end position="547"/>
    </location>
</feature>
<feature type="compositionally biased region" description="Basic residues" evidence="1">
    <location>
        <begin position="687"/>
        <end position="703"/>
    </location>
</feature>
<gene>
    <name evidence="2" type="ORF">D9619_001143</name>
</gene>
<sequence length="1033" mass="112580">MATPAAFSRLQLAAALLEYDNDPENPDAPYKSAQESAIFAHLRRNPAARPEIASRKSDYLSVALPSEGGGSMGIGGGRESALDTRRSRASKGSIDALHNPFGADVNSTENSDAGDDEEKERNGEEEGLEVDLASWGLDAFIPKDKKSAKGKGKQPAVPASVNASRSRLLSNSNVPPDPSALTPARRGLVTSKSVSLGGDIEANLAINRAEIDRRRSFGSPLDLVGMEPSGEPIHPPGRPRAQSHAAPTLVPFPTAPSVRSPSPGPDQAYASDSMSRRPGNMRTYSMASMNSRMLLPEDEREDAASQLYPDNASRYDPAPAEDNPFAIQHTTHTSRFDPKSMARARSHSNATLGSRFPPDAGLAPDNVSTFTGRTGRTGGDPYARERRYSTLELLRPKVLVMPSPLQQAAPPPPPEPKIVMREGFEISTDGPPLPPGARTSRRLSSTMSLLDAANADPGLVASNSFTPNPLLNLTLSQKTFRNTLAVPGQSSLPYMDGTSALPRATEEGEQVQLDGGDGARPESVVLPENGLPGLVDPNSKASRPAGKLYGKSLIDDLEQRKATMRSKQRVFTGDQRPSMMARESSRSSTLIDPATLVSKPEAVGAGLSRHPSVTLKPLITFDSQDNVQKSLAPPAMAGRLLPSTRSVFGVDTLWQREMEKLKEIEKQEAVEREEERLRDEKEEEEKRRKREKKEKKGKNKKRNARDPPAEVQAVEDHQQRRSLHAQHALDPSSSTADVDGYDDGLAIPRVSAEPPTLPDIRRASRKPPPKPSDSDVSSDSDDEEEIRAQTRPTDAGWNSSDEEEAGPRRTTGVGPRYRTRSGTGPTHVPMPLPTEDSGEEDLPLAAAMEKVRQRHTGYLGRGAGDDSEDEDKPLSRIIQEKSRGGAPSVHNLRPPNAHARPGANDDEDDNEPLALRASRIPPALAGDDEDEMPLAFHPEQQRRTQYQMLQQHQQQQQMAMAQAQQQQMMMQAQMQSNMLMNPGMMSPGYFNPTMMNPMAMMPMQPPMPMPSPPPMHDAAKHSLVDRWRREVEG</sequence>
<keyword evidence="3" id="KW-1185">Reference proteome</keyword>
<organism evidence="2 3">
    <name type="scientific">Psilocybe cf. subviscida</name>
    <dbReference type="NCBI Taxonomy" id="2480587"/>
    <lineage>
        <taxon>Eukaryota</taxon>
        <taxon>Fungi</taxon>
        <taxon>Dikarya</taxon>
        <taxon>Basidiomycota</taxon>
        <taxon>Agaricomycotina</taxon>
        <taxon>Agaricomycetes</taxon>
        <taxon>Agaricomycetidae</taxon>
        <taxon>Agaricales</taxon>
        <taxon>Agaricineae</taxon>
        <taxon>Strophariaceae</taxon>
        <taxon>Psilocybe</taxon>
    </lineage>
</organism>
<feature type="compositionally biased region" description="Basic and acidic residues" evidence="1">
    <location>
        <begin position="872"/>
        <end position="883"/>
    </location>
</feature>
<evidence type="ECO:0000256" key="1">
    <source>
        <dbReference type="SAM" id="MobiDB-lite"/>
    </source>
</evidence>
<reference evidence="2 3" key="1">
    <citation type="journal article" date="2020" name="ISME J.">
        <title>Uncovering the hidden diversity of litter-decomposition mechanisms in mushroom-forming fungi.</title>
        <authorList>
            <person name="Floudas D."/>
            <person name="Bentzer J."/>
            <person name="Ahren D."/>
            <person name="Johansson T."/>
            <person name="Persson P."/>
            <person name="Tunlid A."/>
        </authorList>
    </citation>
    <scope>NUCLEOTIDE SEQUENCE [LARGE SCALE GENOMIC DNA]</scope>
    <source>
        <strain evidence="2 3">CBS 101986</strain>
    </source>
</reference>
<feature type="region of interest" description="Disordered" evidence="1">
    <location>
        <begin position="663"/>
        <end position="910"/>
    </location>
</feature>
<feature type="compositionally biased region" description="Basic and acidic residues" evidence="1">
    <location>
        <begin position="704"/>
        <end position="719"/>
    </location>
</feature>
<feature type="compositionally biased region" description="Acidic residues" evidence="1">
    <location>
        <begin position="776"/>
        <end position="785"/>
    </location>
</feature>
<dbReference type="OrthoDB" id="2564267at2759"/>
<feature type="region of interest" description="Disordered" evidence="1">
    <location>
        <begin position="224"/>
        <end position="279"/>
    </location>
</feature>
<evidence type="ECO:0000313" key="2">
    <source>
        <dbReference type="EMBL" id="KAF5322469.1"/>
    </source>
</evidence>
<dbReference type="Proteomes" id="UP000567179">
    <property type="component" value="Unassembled WGS sequence"/>
</dbReference>
<feature type="compositionally biased region" description="Polar residues" evidence="1">
    <location>
        <begin position="790"/>
        <end position="799"/>
    </location>
</feature>
<name>A0A8H5F3L5_9AGAR</name>